<keyword evidence="3" id="KW-1133">Transmembrane helix</keyword>
<name>A0A1H5YYA8_9SPHI</name>
<evidence type="ECO:0000313" key="5">
    <source>
        <dbReference type="EMBL" id="SEG28437.1"/>
    </source>
</evidence>
<accession>A0A1H5YYA8</accession>
<gene>
    <name evidence="5" type="ORF">SAMN05421877_106156</name>
</gene>
<dbReference type="SUPFAM" id="SSF50998">
    <property type="entry name" value="Quinoprotein alcohol dehydrogenase-like"/>
    <property type="match status" value="1"/>
</dbReference>
<dbReference type="AlphaFoldDB" id="A0A1H5YYA8"/>
<dbReference type="Gene3D" id="2.130.10.10">
    <property type="entry name" value="YVTN repeat-like/Quinoprotein amine dehydrogenase"/>
    <property type="match status" value="2"/>
</dbReference>
<keyword evidence="3" id="KW-0812">Transmembrane</keyword>
<reference evidence="6" key="1">
    <citation type="submission" date="2016-10" db="EMBL/GenBank/DDBJ databases">
        <authorList>
            <person name="Varghese N."/>
            <person name="Submissions S."/>
        </authorList>
    </citation>
    <scope>NUCLEOTIDE SEQUENCE [LARGE SCALE GENOMIC DNA]</scope>
    <source>
        <strain evidence="6">DSM 22361</strain>
    </source>
</reference>
<feature type="coiled-coil region" evidence="2">
    <location>
        <begin position="788"/>
        <end position="822"/>
    </location>
</feature>
<dbReference type="Pfam" id="PF07495">
    <property type="entry name" value="Y_Y_Y"/>
    <property type="match status" value="1"/>
</dbReference>
<keyword evidence="3" id="KW-0472">Membrane</keyword>
<dbReference type="InterPro" id="IPR011123">
    <property type="entry name" value="Y_Y_Y"/>
</dbReference>
<dbReference type="GO" id="GO:0000155">
    <property type="term" value="F:phosphorelay sensor kinase activity"/>
    <property type="evidence" value="ECO:0007669"/>
    <property type="project" value="TreeGrafter"/>
</dbReference>
<dbReference type="SUPFAM" id="SSF63829">
    <property type="entry name" value="Calcium-dependent phosphotriesterase"/>
    <property type="match status" value="1"/>
</dbReference>
<dbReference type="Gene3D" id="1.10.10.10">
    <property type="entry name" value="Winged helix-like DNA-binding domain superfamily/Winged helix DNA-binding domain"/>
    <property type="match status" value="1"/>
</dbReference>
<proteinExistence type="predicted"/>
<dbReference type="GO" id="GO:0006355">
    <property type="term" value="P:regulation of DNA-templated transcription"/>
    <property type="evidence" value="ECO:0007669"/>
    <property type="project" value="InterPro"/>
</dbReference>
<evidence type="ECO:0000259" key="4">
    <source>
        <dbReference type="Pfam" id="PF07495"/>
    </source>
</evidence>
<dbReference type="InterPro" id="IPR015943">
    <property type="entry name" value="WD40/YVTN_repeat-like_dom_sf"/>
</dbReference>
<dbReference type="EMBL" id="FNUT01000006">
    <property type="protein sequence ID" value="SEG28437.1"/>
    <property type="molecule type" value="Genomic_DNA"/>
</dbReference>
<dbReference type="Gene3D" id="2.60.40.10">
    <property type="entry name" value="Immunoglobulins"/>
    <property type="match status" value="1"/>
</dbReference>
<protein>
    <submittedName>
        <fullName evidence="5">Y_Y_Y domain-containing protein</fullName>
    </submittedName>
</protein>
<dbReference type="RefSeq" id="WP_103906326.1">
    <property type="nucleotide sequence ID" value="NZ_CP049246.1"/>
</dbReference>
<dbReference type="InterPro" id="IPR036388">
    <property type="entry name" value="WH-like_DNA-bd_sf"/>
</dbReference>
<keyword evidence="6" id="KW-1185">Reference proteome</keyword>
<dbReference type="InterPro" id="IPR011047">
    <property type="entry name" value="Quinoprotein_ADH-like_sf"/>
</dbReference>
<dbReference type="InterPro" id="IPR013783">
    <property type="entry name" value="Ig-like_fold"/>
</dbReference>
<evidence type="ECO:0000256" key="3">
    <source>
        <dbReference type="SAM" id="Phobius"/>
    </source>
</evidence>
<dbReference type="PANTHER" id="PTHR43547">
    <property type="entry name" value="TWO-COMPONENT HISTIDINE KINASE"/>
    <property type="match status" value="1"/>
</dbReference>
<dbReference type="Proteomes" id="UP000236731">
    <property type="component" value="Unassembled WGS sequence"/>
</dbReference>
<evidence type="ECO:0000313" key="6">
    <source>
        <dbReference type="Proteomes" id="UP000236731"/>
    </source>
</evidence>
<dbReference type="OrthoDB" id="9809670at2"/>
<dbReference type="PANTHER" id="PTHR43547:SF2">
    <property type="entry name" value="HYBRID SIGNAL TRANSDUCTION HISTIDINE KINASE C"/>
    <property type="match status" value="1"/>
</dbReference>
<keyword evidence="1" id="KW-0597">Phosphoprotein</keyword>
<feature type="domain" description="Two component regulator three Y" evidence="4">
    <location>
        <begin position="679"/>
        <end position="734"/>
    </location>
</feature>
<dbReference type="SUPFAM" id="SSF46894">
    <property type="entry name" value="C-terminal effector domain of the bipartite response regulators"/>
    <property type="match status" value="1"/>
</dbReference>
<feature type="transmembrane region" description="Helical" evidence="3">
    <location>
        <begin position="738"/>
        <end position="759"/>
    </location>
</feature>
<evidence type="ECO:0000256" key="1">
    <source>
        <dbReference type="ARBA" id="ARBA00022553"/>
    </source>
</evidence>
<dbReference type="GO" id="GO:0003677">
    <property type="term" value="F:DNA binding"/>
    <property type="evidence" value="ECO:0007669"/>
    <property type="project" value="InterPro"/>
</dbReference>
<sequence length="952" mass="109341">MVKYVRFLLLILLFVTGHTIFGQNIPRVGSPFVQQYSKSVYQAGNQNWGLAVSPEGFIYAANTEGLLAFDGQEWKLHPMKNRASLRSVNIDASGRIFVGGAGEFGYWTRSAYGKMAYTSLTGLVQDQQSLRNEEIWRIIIDGRKIYFHTFSKSYLYENNQITPITADGEPFLFGFQVNDKLYFEQIPSGLHQYANGKLVKVKDADVLKGMNILTILPFMGNDVLIGTANNGIFRMNAQGDITPWQTEASDFLKKYQINNGVKLFGNQYAFGTIQNGVIILNQQGEIVQHISKNNGLQNNTVLSLAVDKQFNLWVGLDNGIDRIDVNSPLYYYADLTGNIGTVYTSIIFDNKIYLGTNQGLFVSDWHGTDQYKSLNFRIVPGSQGQVWKLENINGQLVCGHNNGTFLVENGNLRQISTVTGAWQFMAIADSPYWLQANYTGIGLMDANNPLRFIKQFSYNKSPVRHMIQRGETEFWLSNNQTVYSFRLRPDLQEAVEFRPETKGLPQNTKLNGIYNLANNIVFASDSGFYLYDNILRSFKPYEELNQQLGSFANANKIIPIRNNAYWFILNSHIARVELKNEGKLKIDSSSWNSLKGKMMNDYEQILNVNDNLSIIGLDNGFALYFDKYPLQQQLPKPIITSVWNTTGEPYPIYDELQIDNKQNNIRIAFASPWYSSAPLKYQYYLEGYTENWSSWDEISFKDFTNLPFGTYTFQVRAMAPNGMQSEISTVTFEIHAPWYFSWPAILIYILILAALVYFLRKWYQHRLLQHQRRLKEKLLAEQEERIAREAAANEKKLISLKNIQLEQELESKNRELANAAMNIVYKNEMLNNLHHELTNLNDSNGNKLSSDQLRKVSKLIDEAHSDDRDWDLFEKSFNEAHENFFKKLKTGYPSLVPNDLKLCAYLRLNMSSKEIASLLNISTRGVEIRRYRLRKKLNLPTEKNLSEFLLEV</sequence>
<organism evidence="5 6">
    <name type="scientific">Sphingobacterium lactis</name>
    <dbReference type="NCBI Taxonomy" id="797291"/>
    <lineage>
        <taxon>Bacteria</taxon>
        <taxon>Pseudomonadati</taxon>
        <taxon>Bacteroidota</taxon>
        <taxon>Sphingobacteriia</taxon>
        <taxon>Sphingobacteriales</taxon>
        <taxon>Sphingobacteriaceae</taxon>
        <taxon>Sphingobacterium</taxon>
    </lineage>
</organism>
<keyword evidence="2" id="KW-0175">Coiled coil</keyword>
<dbReference type="InterPro" id="IPR016032">
    <property type="entry name" value="Sig_transdc_resp-reg_C-effctor"/>
</dbReference>
<evidence type="ECO:0000256" key="2">
    <source>
        <dbReference type="SAM" id="Coils"/>
    </source>
</evidence>